<organism>
    <name type="scientific">Branchiostoma floridae</name>
    <name type="common">Florida lancelet</name>
    <name type="synonym">Amphioxus</name>
    <dbReference type="NCBI Taxonomy" id="7739"/>
    <lineage>
        <taxon>Eukaryota</taxon>
        <taxon>Metazoa</taxon>
        <taxon>Chordata</taxon>
        <taxon>Cephalochordata</taxon>
        <taxon>Leptocardii</taxon>
        <taxon>Amphioxiformes</taxon>
        <taxon>Branchiostomatidae</taxon>
        <taxon>Branchiostoma</taxon>
    </lineage>
</organism>
<sequence>MAEEVPSDVVPRQPKTDRFKTSCVQQAGITVSPDSKFLENIFSPCVRHDDPTTPNTCDEIKDHHPYPSAVTDDTSRSENLSDVSGYDAGMSSSDGDDSNMRDIRHPPRALYENPLCEQENLDPDMAYSQHAVSPNPIYPQIPSRNLEELQNDCNPNQIYELDVCTEPAHRPADSVGNPSIELSTAQDCHDNTESTTSGAAEENIEINDVEHDVAGEATAVPSVRPNPTSGPANSEVYIQPYAVRYQEQGGNKALANLKCGGTPYAVRYQEDNEDDVDITSHAVTYSRQYDMPGVKRRDTAMTDTDTSDSVNNDINAQRIRQHWRALHHQDPSSIPNAMYVPRAPQQAAHADPNRRFYSKHGPSTDANLRYKKGVYGFQRNDFYHNEVDVSCNDLYSKDVYSNDFYSNKLLNDCCKNVVCHNDFYIKVKDVHLPNDNSLRHDPI</sequence>
<protein>
    <submittedName>
        <fullName evidence="2">Uncharacterized protein</fullName>
    </submittedName>
</protein>
<feature type="region of interest" description="Disordered" evidence="1">
    <location>
        <begin position="53"/>
        <end position="104"/>
    </location>
</feature>
<feature type="compositionally biased region" description="Low complexity" evidence="1">
    <location>
        <begin position="84"/>
        <end position="93"/>
    </location>
</feature>
<dbReference type="EMBL" id="GG666566">
    <property type="protein sequence ID" value="EEN54282.1"/>
    <property type="molecule type" value="Genomic_DNA"/>
</dbReference>
<reference evidence="2" key="1">
    <citation type="journal article" date="2008" name="Nature">
        <title>The amphioxus genome and the evolution of the chordate karyotype.</title>
        <authorList>
            <consortium name="US DOE Joint Genome Institute (JGI-PGF)"/>
            <person name="Putnam N.H."/>
            <person name="Butts T."/>
            <person name="Ferrier D.E.K."/>
            <person name="Furlong R.F."/>
            <person name="Hellsten U."/>
            <person name="Kawashima T."/>
            <person name="Robinson-Rechavi M."/>
            <person name="Shoguchi E."/>
            <person name="Terry A."/>
            <person name="Yu J.-K."/>
            <person name="Benito-Gutierrez E.L."/>
            <person name="Dubchak I."/>
            <person name="Garcia-Fernandez J."/>
            <person name="Gibson-Brown J.J."/>
            <person name="Grigoriev I.V."/>
            <person name="Horton A.C."/>
            <person name="de Jong P.J."/>
            <person name="Jurka J."/>
            <person name="Kapitonov V.V."/>
            <person name="Kohara Y."/>
            <person name="Kuroki Y."/>
            <person name="Lindquist E."/>
            <person name="Lucas S."/>
            <person name="Osoegawa K."/>
            <person name="Pennacchio L.A."/>
            <person name="Salamov A.A."/>
            <person name="Satou Y."/>
            <person name="Sauka-Spengler T."/>
            <person name="Schmutz J."/>
            <person name="Shin-I T."/>
            <person name="Toyoda A."/>
            <person name="Bronner-Fraser M."/>
            <person name="Fujiyama A."/>
            <person name="Holland L.Z."/>
            <person name="Holland P.W.H."/>
            <person name="Satoh N."/>
            <person name="Rokhsar D.S."/>
        </authorList>
    </citation>
    <scope>NUCLEOTIDE SEQUENCE [LARGE SCALE GENOMIC DNA]</scope>
    <source>
        <strain evidence="2">S238N-H82</strain>
        <tissue evidence="2">Testes</tissue>
    </source>
</reference>
<dbReference type="AlphaFoldDB" id="C3YZL1"/>
<gene>
    <name evidence="2" type="ORF">BRAFLDRAFT_69625</name>
</gene>
<dbReference type="InParanoid" id="C3YZL1"/>
<evidence type="ECO:0000256" key="1">
    <source>
        <dbReference type="SAM" id="MobiDB-lite"/>
    </source>
</evidence>
<proteinExistence type="predicted"/>
<name>C3YZL1_BRAFL</name>
<accession>C3YZL1</accession>
<evidence type="ECO:0000313" key="2">
    <source>
        <dbReference type="EMBL" id="EEN54282.1"/>
    </source>
</evidence>
<feature type="region of interest" description="Disordered" evidence="1">
    <location>
        <begin position="1"/>
        <end position="22"/>
    </location>
</feature>